<reference evidence="2 3" key="1">
    <citation type="journal article" date="2011" name="Proc. Natl. Acad. Sci. U.S.A.">
        <title>Comparative genomics of xylose-fermenting fungi for enhanced biofuel production.</title>
        <authorList>
            <person name="Wohlbach D.J."/>
            <person name="Kuo A."/>
            <person name="Sato T.K."/>
            <person name="Potts K.M."/>
            <person name="Salamov A.A."/>
            <person name="LaButti K.M."/>
            <person name="Sun H."/>
            <person name="Clum A."/>
            <person name="Pangilinan J.L."/>
            <person name="Lindquist E.A."/>
            <person name="Lucas S."/>
            <person name="Lapidus A."/>
            <person name="Jin M."/>
            <person name="Gunawan C."/>
            <person name="Balan V."/>
            <person name="Dale B.E."/>
            <person name="Jeffries T.W."/>
            <person name="Zinkel R."/>
            <person name="Barry K.W."/>
            <person name="Grigoriev I.V."/>
            <person name="Gasch A.P."/>
        </authorList>
    </citation>
    <scope>NUCLEOTIDE SEQUENCE [LARGE SCALE GENOMIC DNA]</scope>
    <source>
        <strain evidence="3">NRRL Y-27907 / 11-Y1</strain>
    </source>
</reference>
<dbReference type="InParanoid" id="G3ANB9"/>
<organism evidence="3">
    <name type="scientific">Spathaspora passalidarum (strain NRRL Y-27907 / 11-Y1)</name>
    <dbReference type="NCBI Taxonomy" id="619300"/>
    <lineage>
        <taxon>Eukaryota</taxon>
        <taxon>Fungi</taxon>
        <taxon>Dikarya</taxon>
        <taxon>Ascomycota</taxon>
        <taxon>Saccharomycotina</taxon>
        <taxon>Pichiomycetes</taxon>
        <taxon>Debaryomycetaceae</taxon>
        <taxon>Spathaspora</taxon>
    </lineage>
</organism>
<dbReference type="Proteomes" id="UP000000709">
    <property type="component" value="Unassembled WGS sequence"/>
</dbReference>
<protein>
    <submittedName>
        <fullName evidence="2">Uncharacterized protein</fullName>
    </submittedName>
</protein>
<dbReference type="EMBL" id="GL996502">
    <property type="protein sequence ID" value="EGW32502.1"/>
    <property type="molecule type" value="Genomic_DNA"/>
</dbReference>
<keyword evidence="3" id="KW-1185">Reference proteome</keyword>
<dbReference type="HOGENOM" id="CLU_119651_0_0_1"/>
<feature type="compositionally biased region" description="Low complexity" evidence="1">
    <location>
        <begin position="133"/>
        <end position="148"/>
    </location>
</feature>
<proteinExistence type="predicted"/>
<evidence type="ECO:0000256" key="1">
    <source>
        <dbReference type="SAM" id="MobiDB-lite"/>
    </source>
</evidence>
<feature type="region of interest" description="Disordered" evidence="1">
    <location>
        <begin position="123"/>
        <end position="159"/>
    </location>
</feature>
<dbReference type="RefSeq" id="XP_007375778.1">
    <property type="nucleotide sequence ID" value="XM_007375716.1"/>
</dbReference>
<dbReference type="Pfam" id="PF17254">
    <property type="entry name" value="DUF5321"/>
    <property type="match status" value="1"/>
</dbReference>
<dbReference type="OrthoDB" id="2253354at2759"/>
<gene>
    <name evidence="2" type="ORF">SPAPADRAFT_138015</name>
</gene>
<sequence>MFRLVRQRTTGNACRYQSTTASRYIRAKPRAIDMFRTPTFKSIVLTLVFCSIVVDVTKTRKELEGLNNSYNSKFELLNDIIDKLNANQPIDLAKELKMANLLTKHKYKSVVDIELDEQLEDMFKELQEEAEQEPVQQQAPEQEQQQPEGKPKKNTNKFL</sequence>
<dbReference type="KEGG" id="spaa:SPAPADRAFT_138015"/>
<name>G3ANB9_SPAPN</name>
<dbReference type="AlphaFoldDB" id="G3ANB9"/>
<dbReference type="GeneID" id="18870091"/>
<evidence type="ECO:0000313" key="2">
    <source>
        <dbReference type="EMBL" id="EGW32502.1"/>
    </source>
</evidence>
<dbReference type="eggNOG" id="ENOG502RQ30">
    <property type="taxonomic scope" value="Eukaryota"/>
</dbReference>
<dbReference type="InterPro" id="IPR035213">
    <property type="entry name" value="DUF5321"/>
</dbReference>
<evidence type="ECO:0000313" key="3">
    <source>
        <dbReference type="Proteomes" id="UP000000709"/>
    </source>
</evidence>
<dbReference type="OMA" id="YEAKFRI"/>
<accession>G3ANB9</accession>